<dbReference type="Gene3D" id="1.10.150.380">
    <property type="entry name" value="GatB domain, N-terminal subdomain"/>
    <property type="match status" value="1"/>
</dbReference>
<dbReference type="PANTHER" id="PTHR11659:SF0">
    <property type="entry name" value="GLUTAMYL-TRNA(GLN) AMIDOTRANSFERASE SUBUNIT B, MITOCHONDRIAL"/>
    <property type="match status" value="1"/>
</dbReference>
<dbReference type="InterPro" id="IPR017959">
    <property type="entry name" value="Asn/Gln-tRNA_amidoTrfase_suB/E"/>
</dbReference>
<comment type="catalytic activity">
    <reaction evidence="8">
        <text>L-glutamyl-tRNA(Gln) + L-glutamine + ATP + H2O = L-glutaminyl-tRNA(Gln) + L-glutamate + ADP + phosphate + H(+)</text>
        <dbReference type="Rhea" id="RHEA:17521"/>
        <dbReference type="Rhea" id="RHEA-COMP:9681"/>
        <dbReference type="Rhea" id="RHEA-COMP:9684"/>
        <dbReference type="ChEBI" id="CHEBI:15377"/>
        <dbReference type="ChEBI" id="CHEBI:15378"/>
        <dbReference type="ChEBI" id="CHEBI:29985"/>
        <dbReference type="ChEBI" id="CHEBI:30616"/>
        <dbReference type="ChEBI" id="CHEBI:43474"/>
        <dbReference type="ChEBI" id="CHEBI:58359"/>
        <dbReference type="ChEBI" id="CHEBI:78520"/>
        <dbReference type="ChEBI" id="CHEBI:78521"/>
        <dbReference type="ChEBI" id="CHEBI:456216"/>
    </reaction>
</comment>
<evidence type="ECO:0000256" key="8">
    <source>
        <dbReference type="ARBA" id="ARBA00047913"/>
    </source>
</evidence>
<dbReference type="GO" id="GO:0016740">
    <property type="term" value="F:transferase activity"/>
    <property type="evidence" value="ECO:0007669"/>
    <property type="project" value="UniProtKB-KW"/>
</dbReference>
<dbReference type="InterPro" id="IPR006075">
    <property type="entry name" value="Asn/Gln-tRNA_Trfase_suB/E_cat"/>
</dbReference>
<evidence type="ECO:0000256" key="2">
    <source>
        <dbReference type="ARBA" id="ARBA00022598"/>
    </source>
</evidence>
<keyword evidence="4" id="KW-0067">ATP-binding</keyword>
<evidence type="ECO:0000256" key="3">
    <source>
        <dbReference type="ARBA" id="ARBA00022741"/>
    </source>
</evidence>
<reference evidence="11 12" key="1">
    <citation type="journal article" date="2015" name="Nature">
        <title>rRNA introns, odd ribosomes, and small enigmatic genomes across a large radiation of phyla.</title>
        <authorList>
            <person name="Brown C.T."/>
            <person name="Hug L.A."/>
            <person name="Thomas B.C."/>
            <person name="Sharon I."/>
            <person name="Castelle C.J."/>
            <person name="Singh A."/>
            <person name="Wilkins M.J."/>
            <person name="Williams K.H."/>
            <person name="Banfield J.F."/>
        </authorList>
    </citation>
    <scope>NUCLEOTIDE SEQUENCE [LARGE SCALE GENOMIC DNA]</scope>
</reference>
<evidence type="ECO:0000313" key="12">
    <source>
        <dbReference type="Proteomes" id="UP000034521"/>
    </source>
</evidence>
<dbReference type="EMBL" id="LCIQ01000010">
    <property type="protein sequence ID" value="KKT61115.1"/>
    <property type="molecule type" value="Genomic_DNA"/>
</dbReference>
<dbReference type="Pfam" id="PF02637">
    <property type="entry name" value="GatB_Yqey"/>
    <property type="match status" value="1"/>
</dbReference>
<evidence type="ECO:0000259" key="10">
    <source>
        <dbReference type="Pfam" id="PF02934"/>
    </source>
</evidence>
<evidence type="ECO:0000256" key="6">
    <source>
        <dbReference type="ARBA" id="ARBA00024799"/>
    </source>
</evidence>
<accession>A0A0G1IPQ5</accession>
<feature type="domain" description="Asn/Gln amidotransferase" evidence="9">
    <location>
        <begin position="90"/>
        <end position="183"/>
    </location>
</feature>
<dbReference type="Pfam" id="PF02934">
    <property type="entry name" value="GatB_N"/>
    <property type="match status" value="1"/>
</dbReference>
<keyword evidence="3" id="KW-0547">Nucleotide-binding</keyword>
<dbReference type="InterPro" id="IPR014746">
    <property type="entry name" value="Gln_synth/guanido_kin_cat_dom"/>
</dbReference>
<comment type="caution">
    <text evidence="11">The sequence shown here is derived from an EMBL/GenBank/DDBJ whole genome shotgun (WGS) entry which is preliminary data.</text>
</comment>
<evidence type="ECO:0000256" key="4">
    <source>
        <dbReference type="ARBA" id="ARBA00022840"/>
    </source>
</evidence>
<keyword evidence="11" id="KW-0808">Transferase</keyword>
<keyword evidence="5" id="KW-0648">Protein biosynthesis</keyword>
<evidence type="ECO:0000256" key="7">
    <source>
        <dbReference type="ARBA" id="ARBA00047380"/>
    </source>
</evidence>
<evidence type="ECO:0000259" key="9">
    <source>
        <dbReference type="Pfam" id="PF02637"/>
    </source>
</evidence>
<dbReference type="PANTHER" id="PTHR11659">
    <property type="entry name" value="GLUTAMYL-TRNA GLN AMIDOTRANSFERASE SUBUNIT B MITOCHONDRIAL AND PROKARYOTIC PET112-RELATED"/>
    <property type="match status" value="1"/>
</dbReference>
<dbReference type="InterPro" id="IPR003789">
    <property type="entry name" value="Asn/Gln_tRNA_amidoTrase-B-like"/>
</dbReference>
<dbReference type="GO" id="GO:0005524">
    <property type="term" value="F:ATP binding"/>
    <property type="evidence" value="ECO:0007669"/>
    <property type="project" value="UniProtKB-KW"/>
</dbReference>
<name>A0A0G1IPQ5_9BACT</name>
<dbReference type="SUPFAM" id="SSF55931">
    <property type="entry name" value="Glutamine synthetase/guanido kinase"/>
    <property type="match status" value="1"/>
</dbReference>
<dbReference type="AlphaFoldDB" id="A0A0G1IPQ5"/>
<dbReference type="GO" id="GO:0050567">
    <property type="term" value="F:glutaminyl-tRNA synthase (glutamine-hydrolyzing) activity"/>
    <property type="evidence" value="ECO:0007669"/>
    <property type="project" value="TreeGrafter"/>
</dbReference>
<organism evidence="11 12">
    <name type="scientific">Candidatus Gottesmanbacteria bacterium GW2011_GWA1_44_24b</name>
    <dbReference type="NCBI Taxonomy" id="1618437"/>
    <lineage>
        <taxon>Bacteria</taxon>
        <taxon>Candidatus Gottesmaniibacteriota</taxon>
    </lineage>
</organism>
<dbReference type="InterPro" id="IPR018027">
    <property type="entry name" value="Asn/Gln_amidotransferase"/>
</dbReference>
<dbReference type="InterPro" id="IPR023168">
    <property type="entry name" value="GatB_Yqey_C_2"/>
</dbReference>
<sequence length="188" mass="21530">MTVPQREKEEAHDYRYFPEPDIPPMRFPQDQILKIKDHIGELPEAKSGRFQEKYALSAIDSEQLTETKERADYFENCVALTKSAKEFSAITSKQIANVLINRHTDYGNTSPYDLLQSLVNQKQENDINIHILTKTIESVILTNGKAVEDYRKGKTSVLMFLVGQVKRTLNGKGDAEIIKQELLNFIKL</sequence>
<comment type="subunit">
    <text evidence="1">Heterotrimer of A, B and C subunits.</text>
</comment>
<proteinExistence type="predicted"/>
<gene>
    <name evidence="11" type="ORF">UW52_C0010G0010</name>
</gene>
<dbReference type="SUPFAM" id="SSF89095">
    <property type="entry name" value="GatB/YqeY motif"/>
    <property type="match status" value="1"/>
</dbReference>
<dbReference type="PATRIC" id="fig|1618437.3.peg.350"/>
<dbReference type="Gene3D" id="1.10.10.410">
    <property type="match status" value="1"/>
</dbReference>
<evidence type="ECO:0000256" key="1">
    <source>
        <dbReference type="ARBA" id="ARBA00011123"/>
    </source>
</evidence>
<comment type="catalytic activity">
    <reaction evidence="7">
        <text>L-aspartyl-tRNA(Asn) + L-glutamine + ATP + H2O = L-asparaginyl-tRNA(Asn) + L-glutamate + ADP + phosphate + 2 H(+)</text>
        <dbReference type="Rhea" id="RHEA:14513"/>
        <dbReference type="Rhea" id="RHEA-COMP:9674"/>
        <dbReference type="Rhea" id="RHEA-COMP:9677"/>
        <dbReference type="ChEBI" id="CHEBI:15377"/>
        <dbReference type="ChEBI" id="CHEBI:15378"/>
        <dbReference type="ChEBI" id="CHEBI:29985"/>
        <dbReference type="ChEBI" id="CHEBI:30616"/>
        <dbReference type="ChEBI" id="CHEBI:43474"/>
        <dbReference type="ChEBI" id="CHEBI:58359"/>
        <dbReference type="ChEBI" id="CHEBI:78515"/>
        <dbReference type="ChEBI" id="CHEBI:78516"/>
        <dbReference type="ChEBI" id="CHEBI:456216"/>
    </reaction>
</comment>
<dbReference type="GO" id="GO:0070681">
    <property type="term" value="P:glutaminyl-tRNAGln biosynthesis via transamidation"/>
    <property type="evidence" value="ECO:0007669"/>
    <property type="project" value="TreeGrafter"/>
</dbReference>
<evidence type="ECO:0000313" key="11">
    <source>
        <dbReference type="EMBL" id="KKT61115.1"/>
    </source>
</evidence>
<feature type="domain" description="Aspartyl/Glutamyl-tRNA(Gln) amidotransferase subunit B/E catalytic" evidence="10">
    <location>
        <begin position="2"/>
        <end position="31"/>
    </location>
</feature>
<dbReference type="InterPro" id="IPR042114">
    <property type="entry name" value="GatB_C_1"/>
</dbReference>
<dbReference type="GO" id="GO:0006412">
    <property type="term" value="P:translation"/>
    <property type="evidence" value="ECO:0007669"/>
    <property type="project" value="UniProtKB-KW"/>
</dbReference>
<dbReference type="Proteomes" id="UP000034521">
    <property type="component" value="Unassembled WGS sequence"/>
</dbReference>
<evidence type="ECO:0000256" key="5">
    <source>
        <dbReference type="ARBA" id="ARBA00022917"/>
    </source>
</evidence>
<protein>
    <submittedName>
        <fullName evidence="11">Aspartyl/glutamyl-tRNA(Asn/Gln) amidotransferase subunit B</fullName>
    </submittedName>
</protein>
<comment type="function">
    <text evidence="6">Allows the formation of correctly charged Asn-tRNA(Asn) or Gln-tRNA(Gln) through the transamidation of misacylated Asp-tRNA(Asn) or Glu-tRNA(Gln) in organisms which lack either or both of asparaginyl-tRNA or glutaminyl-tRNA synthetases. The reaction takes place in the presence of glutamine and ATP through an activated phospho-Asp-tRNA(Asn) or phospho-Glu-tRNA(Gln).</text>
</comment>
<keyword evidence="2" id="KW-0436">Ligase</keyword>